<dbReference type="Proteomes" id="UP001311915">
    <property type="component" value="Unassembled WGS sequence"/>
</dbReference>
<feature type="chain" id="PRO_5043508093" description="WAT1-related protein" evidence="7">
    <location>
        <begin position="20"/>
        <end position="378"/>
    </location>
</feature>
<evidence type="ECO:0000256" key="5">
    <source>
        <dbReference type="ARBA" id="ARBA00023136"/>
    </source>
</evidence>
<dbReference type="InterPro" id="IPR037185">
    <property type="entry name" value="EmrE-like"/>
</dbReference>
<keyword evidence="5 6" id="KW-0472">Membrane</keyword>
<feature type="transmembrane region" description="Helical" evidence="6">
    <location>
        <begin position="186"/>
        <end position="206"/>
    </location>
</feature>
<accession>A0AAV9MN23</accession>
<evidence type="ECO:0000256" key="7">
    <source>
        <dbReference type="SAM" id="SignalP"/>
    </source>
</evidence>
<keyword evidence="3 6" id="KW-0812">Transmembrane</keyword>
<feature type="transmembrane region" description="Helical" evidence="6">
    <location>
        <begin position="257"/>
        <end position="275"/>
    </location>
</feature>
<evidence type="ECO:0000256" key="2">
    <source>
        <dbReference type="ARBA" id="ARBA00007635"/>
    </source>
</evidence>
<sequence>MGKDLFPFFLMVLVQLGSAGTAIISKIVMDDGMNPYVHLSYRQIIATISIAPFAYFFERETRPKLTLSTLFLIFLCSIFGVTGMQMTYLIGLKNSTATITTALANLVPAITFLLAVFSGLEKVGLRSKGGQAKVMGTILCICGAMLLSLYHGKMLIGQLKIHWKYSQHDTSKNIIHDPNNNTHGNFFLGPFLVIISGIVYSLWLIIQPRVNERYAAPYSSTALMCFMASLECTIIALCVNNHDKNAWSLNPIRAISVLYNGIISSALAFYLITWCIKRKGPLYVSVFLPLLLVISTFLSWALLGEKLYVGTIVGSMLTVIGLYGFLWGKKKEMERIKKETEEEEKVFNSKKNQLTKIDLDLQLSENSKHSFTNAQSKI</sequence>
<keyword evidence="4 6" id="KW-1133">Transmembrane helix</keyword>
<evidence type="ECO:0000313" key="9">
    <source>
        <dbReference type="EMBL" id="KAK4739419.1"/>
    </source>
</evidence>
<comment type="subcellular location">
    <subcellularLocation>
        <location evidence="1 6">Membrane</location>
        <topology evidence="1 6">Multi-pass membrane protein</topology>
    </subcellularLocation>
</comment>
<feature type="signal peptide" evidence="7">
    <location>
        <begin position="1"/>
        <end position="19"/>
    </location>
</feature>
<feature type="transmembrane region" description="Helical" evidence="6">
    <location>
        <begin position="308"/>
        <end position="328"/>
    </location>
</feature>
<evidence type="ECO:0000259" key="8">
    <source>
        <dbReference type="Pfam" id="PF00892"/>
    </source>
</evidence>
<evidence type="ECO:0000256" key="6">
    <source>
        <dbReference type="RuleBase" id="RU363077"/>
    </source>
</evidence>
<dbReference type="InterPro" id="IPR030184">
    <property type="entry name" value="WAT1-related"/>
</dbReference>
<keyword evidence="7" id="KW-0732">Signal</keyword>
<dbReference type="EMBL" id="JAWPEI010000001">
    <property type="protein sequence ID" value="KAK4739419.1"/>
    <property type="molecule type" value="Genomic_DNA"/>
</dbReference>
<feature type="domain" description="EamA" evidence="8">
    <location>
        <begin position="8"/>
        <end position="148"/>
    </location>
</feature>
<feature type="transmembrane region" description="Helical" evidence="6">
    <location>
        <begin position="102"/>
        <end position="120"/>
    </location>
</feature>
<feature type="transmembrane region" description="Helical" evidence="6">
    <location>
        <begin position="40"/>
        <end position="57"/>
    </location>
</feature>
<comment type="caution">
    <text evidence="9">The sequence shown here is derived from an EMBL/GenBank/DDBJ whole genome shotgun (WGS) entry which is preliminary data.</text>
</comment>
<dbReference type="PANTHER" id="PTHR31218">
    <property type="entry name" value="WAT1-RELATED PROTEIN"/>
    <property type="match status" value="1"/>
</dbReference>
<protein>
    <recommendedName>
        <fullName evidence="6">WAT1-related protein</fullName>
    </recommendedName>
</protein>
<evidence type="ECO:0000313" key="10">
    <source>
        <dbReference type="Proteomes" id="UP001311915"/>
    </source>
</evidence>
<name>A0AAV9MN23_9SOLN</name>
<organism evidence="9 10">
    <name type="scientific">Solanum pinnatisectum</name>
    <name type="common">tansyleaf nightshade</name>
    <dbReference type="NCBI Taxonomy" id="50273"/>
    <lineage>
        <taxon>Eukaryota</taxon>
        <taxon>Viridiplantae</taxon>
        <taxon>Streptophyta</taxon>
        <taxon>Embryophyta</taxon>
        <taxon>Tracheophyta</taxon>
        <taxon>Spermatophyta</taxon>
        <taxon>Magnoliopsida</taxon>
        <taxon>eudicotyledons</taxon>
        <taxon>Gunneridae</taxon>
        <taxon>Pentapetalae</taxon>
        <taxon>asterids</taxon>
        <taxon>lamiids</taxon>
        <taxon>Solanales</taxon>
        <taxon>Solanaceae</taxon>
        <taxon>Solanoideae</taxon>
        <taxon>Solaneae</taxon>
        <taxon>Solanum</taxon>
    </lineage>
</organism>
<comment type="similarity">
    <text evidence="2 6">Belongs to the drug/metabolite transporter (DMT) superfamily. Plant drug/metabolite exporter (P-DME) (TC 2.A.7.4) family.</text>
</comment>
<evidence type="ECO:0000256" key="3">
    <source>
        <dbReference type="ARBA" id="ARBA00022692"/>
    </source>
</evidence>
<evidence type="ECO:0000256" key="1">
    <source>
        <dbReference type="ARBA" id="ARBA00004141"/>
    </source>
</evidence>
<reference evidence="9 10" key="1">
    <citation type="submission" date="2023-10" db="EMBL/GenBank/DDBJ databases">
        <title>Genome-Wide Identification Analysis in wild type Solanum Pinnatisectum Reveals Some Genes Defensing Phytophthora Infestans.</title>
        <authorList>
            <person name="Sun C."/>
        </authorList>
    </citation>
    <scope>NUCLEOTIDE SEQUENCE [LARGE SCALE GENOMIC DNA]</scope>
    <source>
        <strain evidence="9">LQN</strain>
        <tissue evidence="9">Leaf</tissue>
    </source>
</reference>
<evidence type="ECO:0000256" key="4">
    <source>
        <dbReference type="ARBA" id="ARBA00022989"/>
    </source>
</evidence>
<feature type="transmembrane region" description="Helical" evidence="6">
    <location>
        <begin position="218"/>
        <end position="237"/>
    </location>
</feature>
<feature type="domain" description="EamA" evidence="8">
    <location>
        <begin position="189"/>
        <end position="325"/>
    </location>
</feature>
<dbReference type="Pfam" id="PF00892">
    <property type="entry name" value="EamA"/>
    <property type="match status" value="2"/>
</dbReference>
<dbReference type="InterPro" id="IPR000620">
    <property type="entry name" value="EamA_dom"/>
</dbReference>
<dbReference type="AlphaFoldDB" id="A0AAV9MN23"/>
<feature type="transmembrane region" description="Helical" evidence="6">
    <location>
        <begin position="282"/>
        <end position="302"/>
    </location>
</feature>
<gene>
    <name evidence="9" type="ORF">R3W88_003116</name>
</gene>
<proteinExistence type="inferred from homology"/>
<feature type="transmembrane region" description="Helical" evidence="6">
    <location>
        <begin position="69"/>
        <end position="90"/>
    </location>
</feature>
<dbReference type="SUPFAM" id="SSF103481">
    <property type="entry name" value="Multidrug resistance efflux transporter EmrE"/>
    <property type="match status" value="2"/>
</dbReference>
<dbReference type="GO" id="GO:0016020">
    <property type="term" value="C:membrane"/>
    <property type="evidence" value="ECO:0007669"/>
    <property type="project" value="UniProtKB-SubCell"/>
</dbReference>
<dbReference type="GO" id="GO:0022857">
    <property type="term" value="F:transmembrane transporter activity"/>
    <property type="evidence" value="ECO:0007669"/>
    <property type="project" value="InterPro"/>
</dbReference>
<feature type="transmembrane region" description="Helical" evidence="6">
    <location>
        <begin position="132"/>
        <end position="150"/>
    </location>
</feature>
<keyword evidence="10" id="KW-1185">Reference proteome</keyword>